<comment type="caution">
    <text evidence="1">The sequence shown here is derived from an EMBL/GenBank/DDBJ whole genome shotgun (WGS) entry which is preliminary data.</text>
</comment>
<organism evidence="1 2">
    <name type="scientific">Flavobacterium rhizosphaerae</name>
    <dbReference type="NCBI Taxonomy" id="3163298"/>
    <lineage>
        <taxon>Bacteria</taxon>
        <taxon>Pseudomonadati</taxon>
        <taxon>Bacteroidota</taxon>
        <taxon>Flavobacteriia</taxon>
        <taxon>Flavobacteriales</taxon>
        <taxon>Flavobacteriaceae</taxon>
        <taxon>Flavobacterium</taxon>
    </lineage>
</organism>
<reference evidence="1 2" key="1">
    <citation type="submission" date="2024-06" db="EMBL/GenBank/DDBJ databases">
        <authorList>
            <person name="Kaempfer P."/>
            <person name="Viver T."/>
        </authorList>
    </citation>
    <scope>NUCLEOTIDE SEQUENCE [LARGE SCALE GENOMIC DNA]</scope>
    <source>
        <strain evidence="1 2">ST-119</strain>
    </source>
</reference>
<evidence type="ECO:0000313" key="2">
    <source>
        <dbReference type="Proteomes" id="UP001629156"/>
    </source>
</evidence>
<keyword evidence="2" id="KW-1185">Reference proteome</keyword>
<name>A0ABW8YZX1_9FLAO</name>
<evidence type="ECO:0000313" key="1">
    <source>
        <dbReference type="EMBL" id="MFL9844700.1"/>
    </source>
</evidence>
<gene>
    <name evidence="1" type="ORF">ABS766_09740</name>
</gene>
<accession>A0ABW8YZX1</accession>
<dbReference type="Proteomes" id="UP001629156">
    <property type="component" value="Unassembled WGS sequence"/>
</dbReference>
<proteinExistence type="predicted"/>
<dbReference type="EMBL" id="JBELPZ010000008">
    <property type="protein sequence ID" value="MFL9844700.1"/>
    <property type="molecule type" value="Genomic_DNA"/>
</dbReference>
<protein>
    <recommendedName>
        <fullName evidence="3">DUF748 domain-containing protein</fullName>
    </recommendedName>
</protein>
<sequence>MSRFKKILLILGILALFIVLLNKGAEYYIAKKLPSILNSEKDFPYYVSYSDMDVNLISGNFTIYNAKLTPKDSTDGANRQGMFGNIEKLEVKHLDLWKLWREKNVDVKKVILNRPDVNLYPKNKDEEQDTVKKPFKNSITAGTLQIKDGRFALLDSAQQPALLASHISFELSNITADSVTVAQKIPVTYKDYAFSCDSLYYDAGVNYKIYLGSLNVADSAIAAKDFRMMPKQTRREYTRMIPVEHDQYTVNADSIGVKKIDWGYNNDTLYIHTPEVVLQNVFANVYRSKEPKDDPSIKKLYSNMLRSIKFDLKADKIMLKNSTIEYEEQNTFSRPPAKVEFSKFYASVYNIYSPVGKDTLPDTKIDVQCLFMKAAPLNVAWTFNTLDKSDSFTIIGNIQNLPSQYMNKISKPLMNVTTQGTLNNIKFTFNGNRERGSGHFAINYEDLKVELYKSDGSKKHKLKTFLGNLLVKNDSNGGKKEADVSVERKKDKSVFNFLWLFLQEGLKETMLPGLVTTVI</sequence>
<evidence type="ECO:0008006" key="3">
    <source>
        <dbReference type="Google" id="ProtNLM"/>
    </source>
</evidence>